<reference evidence="2" key="1">
    <citation type="journal article" date="2023" name="Plant Biotechnol. J.">
        <title>Chromosome-level wild Hevea brasiliensis genome provides new tools for genomic-assisted breeding and valuable loci to elevate rubber yield.</title>
        <authorList>
            <person name="Cheng H."/>
            <person name="Song X."/>
            <person name="Hu Y."/>
            <person name="Wu T."/>
            <person name="Yang Q."/>
            <person name="An Z."/>
            <person name="Feng S."/>
            <person name="Deng Z."/>
            <person name="Wu W."/>
            <person name="Zeng X."/>
            <person name="Tu M."/>
            <person name="Wang X."/>
            <person name="Huang H."/>
        </authorList>
    </citation>
    <scope>NUCLEOTIDE SEQUENCE</scope>
    <source>
        <strain evidence="2">MT/VB/25A 57/8</strain>
    </source>
</reference>
<dbReference type="PANTHER" id="PTHR36313">
    <property type="entry name" value="ROOT MERISTEM GROWTH FACTOR 2"/>
    <property type="match status" value="1"/>
</dbReference>
<dbReference type="Proteomes" id="UP001174677">
    <property type="component" value="Chromosome 13"/>
</dbReference>
<dbReference type="PANTHER" id="PTHR36313:SF7">
    <property type="entry name" value="OS09G0474600 PROTEIN"/>
    <property type="match status" value="1"/>
</dbReference>
<sequence length="151" mass="16983">MDEVSNTRLGGRKMVLMKRVLREKMKEELLNKEDSKISGAARLNESRLLKAKSENPRSQQAPAKGPVYFKPVSTTTSSSLECSSRYTYIIPQEFDGSYQNLESRKLLDKAAMEIVNLINKDYTGGGGPRQKPPIHNDQPMTMNGQQHDLTP</sequence>
<name>A0ABQ9LB54_HEVBR</name>
<feature type="region of interest" description="Disordered" evidence="1">
    <location>
        <begin position="120"/>
        <end position="151"/>
    </location>
</feature>
<feature type="compositionally biased region" description="Polar residues" evidence="1">
    <location>
        <begin position="138"/>
        <end position="151"/>
    </location>
</feature>
<dbReference type="InterPro" id="IPR038804">
    <property type="entry name" value="RGF3"/>
</dbReference>
<keyword evidence="3" id="KW-1185">Reference proteome</keyword>
<evidence type="ECO:0000256" key="1">
    <source>
        <dbReference type="SAM" id="MobiDB-lite"/>
    </source>
</evidence>
<dbReference type="EMBL" id="JARPOI010000013">
    <property type="protein sequence ID" value="KAJ9163474.1"/>
    <property type="molecule type" value="Genomic_DNA"/>
</dbReference>
<evidence type="ECO:0000313" key="3">
    <source>
        <dbReference type="Proteomes" id="UP001174677"/>
    </source>
</evidence>
<feature type="compositionally biased region" description="Basic and acidic residues" evidence="1">
    <location>
        <begin position="44"/>
        <end position="55"/>
    </location>
</feature>
<feature type="region of interest" description="Disordered" evidence="1">
    <location>
        <begin position="41"/>
        <end position="74"/>
    </location>
</feature>
<organism evidence="2 3">
    <name type="scientific">Hevea brasiliensis</name>
    <name type="common">Para rubber tree</name>
    <name type="synonym">Siphonia brasiliensis</name>
    <dbReference type="NCBI Taxonomy" id="3981"/>
    <lineage>
        <taxon>Eukaryota</taxon>
        <taxon>Viridiplantae</taxon>
        <taxon>Streptophyta</taxon>
        <taxon>Embryophyta</taxon>
        <taxon>Tracheophyta</taxon>
        <taxon>Spermatophyta</taxon>
        <taxon>Magnoliopsida</taxon>
        <taxon>eudicotyledons</taxon>
        <taxon>Gunneridae</taxon>
        <taxon>Pentapetalae</taxon>
        <taxon>rosids</taxon>
        <taxon>fabids</taxon>
        <taxon>Malpighiales</taxon>
        <taxon>Euphorbiaceae</taxon>
        <taxon>Crotonoideae</taxon>
        <taxon>Micrandreae</taxon>
        <taxon>Hevea</taxon>
    </lineage>
</organism>
<protein>
    <submittedName>
        <fullName evidence="2">Uncharacterized protein</fullName>
    </submittedName>
</protein>
<evidence type="ECO:0000313" key="2">
    <source>
        <dbReference type="EMBL" id="KAJ9163474.1"/>
    </source>
</evidence>
<accession>A0ABQ9LB54</accession>
<comment type="caution">
    <text evidence="2">The sequence shown here is derived from an EMBL/GenBank/DDBJ whole genome shotgun (WGS) entry which is preliminary data.</text>
</comment>
<proteinExistence type="predicted"/>
<gene>
    <name evidence="2" type="ORF">P3X46_023139</name>
</gene>